<name>A0A4Y6PP78_PERCE</name>
<dbReference type="InterPro" id="IPR008271">
    <property type="entry name" value="Ser/Thr_kinase_AS"/>
</dbReference>
<proteinExistence type="predicted"/>
<feature type="region of interest" description="Disordered" evidence="6">
    <location>
        <begin position="1"/>
        <end position="20"/>
    </location>
</feature>
<gene>
    <name evidence="9" type="ORF">FIV42_04430</name>
</gene>
<keyword evidence="7" id="KW-0812">Transmembrane</keyword>
<dbReference type="PROSITE" id="PS00108">
    <property type="entry name" value="PROTEIN_KINASE_ST"/>
    <property type="match status" value="1"/>
</dbReference>
<dbReference type="Pfam" id="PF00069">
    <property type="entry name" value="Pkinase"/>
    <property type="match status" value="1"/>
</dbReference>
<dbReference type="GO" id="GO:0005524">
    <property type="term" value="F:ATP binding"/>
    <property type="evidence" value="ECO:0007669"/>
    <property type="project" value="UniProtKB-UniRule"/>
</dbReference>
<accession>A0A4Y6PP78</accession>
<dbReference type="RefSeq" id="WP_141196509.1">
    <property type="nucleotide sequence ID" value="NZ_CP041186.1"/>
</dbReference>
<evidence type="ECO:0000256" key="7">
    <source>
        <dbReference type="SAM" id="Phobius"/>
    </source>
</evidence>
<keyword evidence="2 5" id="KW-0547">Nucleotide-binding</keyword>
<evidence type="ECO:0000256" key="5">
    <source>
        <dbReference type="PROSITE-ProRule" id="PRU10141"/>
    </source>
</evidence>
<evidence type="ECO:0000256" key="2">
    <source>
        <dbReference type="ARBA" id="ARBA00022741"/>
    </source>
</evidence>
<keyword evidence="7" id="KW-1133">Transmembrane helix</keyword>
<feature type="transmembrane region" description="Helical" evidence="7">
    <location>
        <begin position="382"/>
        <end position="404"/>
    </location>
</feature>
<dbReference type="EMBL" id="CP041186">
    <property type="protein sequence ID" value="QDG50013.1"/>
    <property type="molecule type" value="Genomic_DNA"/>
</dbReference>
<organism evidence="9 10">
    <name type="scientific">Persicimonas caeni</name>
    <dbReference type="NCBI Taxonomy" id="2292766"/>
    <lineage>
        <taxon>Bacteria</taxon>
        <taxon>Deltaproteobacteria</taxon>
        <taxon>Bradymonadales</taxon>
        <taxon>Bradymonadaceae</taxon>
        <taxon>Persicimonas</taxon>
    </lineage>
</organism>
<dbReference type="PANTHER" id="PTHR43289">
    <property type="entry name" value="MITOGEN-ACTIVATED PROTEIN KINASE KINASE KINASE 20-RELATED"/>
    <property type="match status" value="1"/>
</dbReference>
<dbReference type="Proteomes" id="UP000315995">
    <property type="component" value="Chromosome"/>
</dbReference>
<evidence type="ECO:0000256" key="6">
    <source>
        <dbReference type="SAM" id="MobiDB-lite"/>
    </source>
</evidence>
<dbReference type="InterPro" id="IPR017441">
    <property type="entry name" value="Protein_kinase_ATP_BS"/>
</dbReference>
<feature type="domain" description="Protein kinase" evidence="8">
    <location>
        <begin position="29"/>
        <end position="299"/>
    </location>
</feature>
<dbReference type="AlphaFoldDB" id="A0A4Y6PP78"/>
<dbReference type="GO" id="GO:0004674">
    <property type="term" value="F:protein serine/threonine kinase activity"/>
    <property type="evidence" value="ECO:0007669"/>
    <property type="project" value="UniProtKB-KW"/>
</dbReference>
<keyword evidence="3 9" id="KW-0418">Kinase</keyword>
<reference evidence="9 10" key="1">
    <citation type="submission" date="2019-06" db="EMBL/GenBank/DDBJ databases">
        <title>Persicimonas caeni gen. nov., sp. nov., a predatory bacterium isolated from solar saltern.</title>
        <authorList>
            <person name="Wang S."/>
        </authorList>
    </citation>
    <scope>NUCLEOTIDE SEQUENCE [LARGE SCALE GENOMIC DNA]</scope>
    <source>
        <strain evidence="9 10">YN101</strain>
    </source>
</reference>
<dbReference type="Gene3D" id="3.30.200.20">
    <property type="entry name" value="Phosphorylase Kinase, domain 1"/>
    <property type="match status" value="1"/>
</dbReference>
<evidence type="ECO:0000259" key="8">
    <source>
        <dbReference type="PROSITE" id="PS50011"/>
    </source>
</evidence>
<evidence type="ECO:0000313" key="9">
    <source>
        <dbReference type="EMBL" id="QDG50013.1"/>
    </source>
</evidence>
<accession>A0A5B8Y0L9</accession>
<dbReference type="PROSITE" id="PS00107">
    <property type="entry name" value="PROTEIN_KINASE_ATP"/>
    <property type="match status" value="1"/>
</dbReference>
<protein>
    <submittedName>
        <fullName evidence="9">Serine/threonine protein kinase</fullName>
    </submittedName>
</protein>
<dbReference type="OrthoDB" id="9801841at2"/>
<sequence length="407" mass="43972">MGPDPTSTETPQASTSESLAAGDVLNERYRIVEELGSGGYGQVLAAEDLQEGRRVAIKILRADAGSRDPAAMARMRQEAEILEAIDHPNIVEIYDVDEADAGEFMVMELLEGHSIDALLETEGAADPERVRPLVKQLLDALSAAHRKQVLHRDLKPENIILVPAPDEPGGERAKLLDFGIAKASEILDDDPDEGITLVKTRGGGFVGTPRYCAPEIAVGDPAGPSADMFSLGLVMAEWLTGKPRIEAEKQNRVLSILIQPTPLDVSDCPQAWQPWLSRMIAKDPDQRYPSAQEALDAFEALVEGGGADVDLAKTERQKPISNDQAFGGQVFGDDDVSETAATQVREPLELADIDDEPTQDYEEAPAFEDHGSNNVAMSTVRFVMIAAISCGVVLLLLWLARLFLGAN</sequence>
<keyword evidence="4 5" id="KW-0067">ATP-binding</keyword>
<dbReference type="SUPFAM" id="SSF56112">
    <property type="entry name" value="Protein kinase-like (PK-like)"/>
    <property type="match status" value="1"/>
</dbReference>
<feature type="compositionally biased region" description="Polar residues" evidence="6">
    <location>
        <begin position="1"/>
        <end position="18"/>
    </location>
</feature>
<dbReference type="Gene3D" id="1.10.510.10">
    <property type="entry name" value="Transferase(Phosphotransferase) domain 1"/>
    <property type="match status" value="1"/>
</dbReference>
<keyword evidence="1" id="KW-0808">Transferase</keyword>
<dbReference type="PROSITE" id="PS50011">
    <property type="entry name" value="PROTEIN_KINASE_DOM"/>
    <property type="match status" value="1"/>
</dbReference>
<dbReference type="CDD" id="cd14014">
    <property type="entry name" value="STKc_PknB_like"/>
    <property type="match status" value="1"/>
</dbReference>
<evidence type="ECO:0000313" key="10">
    <source>
        <dbReference type="Proteomes" id="UP000315995"/>
    </source>
</evidence>
<dbReference type="InterPro" id="IPR011009">
    <property type="entry name" value="Kinase-like_dom_sf"/>
</dbReference>
<evidence type="ECO:0000256" key="1">
    <source>
        <dbReference type="ARBA" id="ARBA00022679"/>
    </source>
</evidence>
<dbReference type="PANTHER" id="PTHR43289:SF6">
    <property type="entry name" value="SERINE_THREONINE-PROTEIN KINASE NEKL-3"/>
    <property type="match status" value="1"/>
</dbReference>
<keyword evidence="10" id="KW-1185">Reference proteome</keyword>
<keyword evidence="9" id="KW-0723">Serine/threonine-protein kinase</keyword>
<evidence type="ECO:0000256" key="3">
    <source>
        <dbReference type="ARBA" id="ARBA00022777"/>
    </source>
</evidence>
<dbReference type="SMART" id="SM00220">
    <property type="entry name" value="S_TKc"/>
    <property type="match status" value="1"/>
</dbReference>
<dbReference type="InterPro" id="IPR000719">
    <property type="entry name" value="Prot_kinase_dom"/>
</dbReference>
<feature type="binding site" evidence="5">
    <location>
        <position position="58"/>
    </location>
    <ligand>
        <name>ATP</name>
        <dbReference type="ChEBI" id="CHEBI:30616"/>
    </ligand>
</feature>
<evidence type="ECO:0000256" key="4">
    <source>
        <dbReference type="ARBA" id="ARBA00022840"/>
    </source>
</evidence>
<keyword evidence="7" id="KW-0472">Membrane</keyword>